<feature type="transmembrane region" description="Helical" evidence="1">
    <location>
        <begin position="71"/>
        <end position="89"/>
    </location>
</feature>
<evidence type="ECO:0000256" key="1">
    <source>
        <dbReference type="SAM" id="Phobius"/>
    </source>
</evidence>
<comment type="caution">
    <text evidence="3">The sequence shown here is derived from an EMBL/GenBank/DDBJ whole genome shotgun (WGS) entry which is preliminary data.</text>
</comment>
<feature type="chain" id="PRO_5045382027" evidence="2">
    <location>
        <begin position="27"/>
        <end position="126"/>
    </location>
</feature>
<dbReference type="EMBL" id="JAATVY010000003">
    <property type="protein sequence ID" value="NJC69401.1"/>
    <property type="molecule type" value="Genomic_DNA"/>
</dbReference>
<feature type="signal peptide" evidence="2">
    <location>
        <begin position="1"/>
        <end position="26"/>
    </location>
</feature>
<organism evidence="3 4">
    <name type="scientific">Planosporangium thailandense</name>
    <dbReference type="NCBI Taxonomy" id="765197"/>
    <lineage>
        <taxon>Bacteria</taxon>
        <taxon>Bacillati</taxon>
        <taxon>Actinomycetota</taxon>
        <taxon>Actinomycetes</taxon>
        <taxon>Micromonosporales</taxon>
        <taxon>Micromonosporaceae</taxon>
        <taxon>Planosporangium</taxon>
    </lineage>
</organism>
<dbReference type="RefSeq" id="WP_167924278.1">
    <property type="nucleotide sequence ID" value="NZ_JAATVY010000003.1"/>
</dbReference>
<keyword evidence="2" id="KW-0732">Signal</keyword>
<reference evidence="3 4" key="1">
    <citation type="submission" date="2020-03" db="EMBL/GenBank/DDBJ databases">
        <title>WGS of the type strain of Planosporangium spp.</title>
        <authorList>
            <person name="Thawai C."/>
        </authorList>
    </citation>
    <scope>NUCLEOTIDE SEQUENCE [LARGE SCALE GENOMIC DNA]</scope>
    <source>
        <strain evidence="3 4">TBRC 5610</strain>
    </source>
</reference>
<keyword evidence="4" id="KW-1185">Reference proteome</keyword>
<evidence type="ECO:0000313" key="3">
    <source>
        <dbReference type="EMBL" id="NJC69401.1"/>
    </source>
</evidence>
<name>A0ABX0XUC2_9ACTN</name>
<evidence type="ECO:0000313" key="4">
    <source>
        <dbReference type="Proteomes" id="UP000722989"/>
    </source>
</evidence>
<evidence type="ECO:0000256" key="2">
    <source>
        <dbReference type="SAM" id="SignalP"/>
    </source>
</evidence>
<gene>
    <name evidence="3" type="ORF">HC031_06660</name>
</gene>
<sequence>MRREQARWRLSAALLSLLLAFGAATCQITADRSVPNTAPDSPAAVMAAGGTSAAHTAAERQGHPRLTVGRGHTGLLLFLAALAPLLAGVRRPRAWSLTTIPPWSPPTTFGAWTSRGRAPPAPMRLA</sequence>
<keyword evidence="1" id="KW-0812">Transmembrane</keyword>
<protein>
    <submittedName>
        <fullName evidence="3">Uncharacterized protein</fullName>
    </submittedName>
</protein>
<proteinExistence type="predicted"/>
<keyword evidence="1" id="KW-1133">Transmembrane helix</keyword>
<keyword evidence="1" id="KW-0472">Membrane</keyword>
<dbReference type="Proteomes" id="UP000722989">
    <property type="component" value="Unassembled WGS sequence"/>
</dbReference>
<accession>A0ABX0XUC2</accession>